<evidence type="ECO:0000259" key="7">
    <source>
        <dbReference type="Pfam" id="PF06398"/>
    </source>
</evidence>
<keyword evidence="3 6" id="KW-1133">Transmembrane helix</keyword>
<dbReference type="InParanoid" id="F8QCG9"/>
<feature type="transmembrane region" description="Helical" evidence="6">
    <location>
        <begin position="200"/>
        <end position="220"/>
    </location>
</feature>
<feature type="transmembrane region" description="Helical" evidence="6">
    <location>
        <begin position="172"/>
        <end position="193"/>
    </location>
</feature>
<dbReference type="eggNOG" id="ENOG502QQTF">
    <property type="taxonomic scope" value="Eukaryota"/>
</dbReference>
<feature type="compositionally biased region" description="Low complexity" evidence="5">
    <location>
        <begin position="13"/>
        <end position="22"/>
    </location>
</feature>
<dbReference type="HOGENOM" id="CLU_029283_0_0_1"/>
<evidence type="ECO:0000256" key="6">
    <source>
        <dbReference type="SAM" id="Phobius"/>
    </source>
</evidence>
<dbReference type="Proteomes" id="UP000008063">
    <property type="component" value="Unassembled WGS sequence"/>
</dbReference>
<gene>
    <name evidence="8" type="ORF">SERLA73DRAFT_115275</name>
</gene>
<organism evidence="9">
    <name type="scientific">Serpula lacrymans var. lacrymans (strain S7.3)</name>
    <name type="common">Dry rot fungus</name>
    <dbReference type="NCBI Taxonomy" id="936435"/>
    <lineage>
        <taxon>Eukaryota</taxon>
        <taxon>Fungi</taxon>
        <taxon>Dikarya</taxon>
        <taxon>Basidiomycota</taxon>
        <taxon>Agaricomycotina</taxon>
        <taxon>Agaricomycetes</taxon>
        <taxon>Agaricomycetidae</taxon>
        <taxon>Boletales</taxon>
        <taxon>Coniophorineae</taxon>
        <taxon>Serpulaceae</taxon>
        <taxon>Serpula</taxon>
    </lineage>
</organism>
<keyword evidence="4 6" id="KW-0472">Membrane</keyword>
<dbReference type="Pfam" id="PF06398">
    <property type="entry name" value="Pex24p"/>
    <property type="match status" value="1"/>
</dbReference>
<feature type="transmembrane region" description="Helical" evidence="6">
    <location>
        <begin position="79"/>
        <end position="108"/>
    </location>
</feature>
<reference evidence="9" key="1">
    <citation type="journal article" date="2011" name="Science">
        <title>The plant cell wall-decomposing machinery underlies the functional diversity of forest fungi.</title>
        <authorList>
            <person name="Eastwood D.C."/>
            <person name="Floudas D."/>
            <person name="Binder M."/>
            <person name="Majcherczyk A."/>
            <person name="Schneider P."/>
            <person name="Aerts A."/>
            <person name="Asiegbu F.O."/>
            <person name="Baker S.E."/>
            <person name="Barry K."/>
            <person name="Bendiksby M."/>
            <person name="Blumentritt M."/>
            <person name="Coutinho P.M."/>
            <person name="Cullen D."/>
            <person name="de Vries R.P."/>
            <person name="Gathman A."/>
            <person name="Goodell B."/>
            <person name="Henrissat B."/>
            <person name="Ihrmark K."/>
            <person name="Kauserud H."/>
            <person name="Kohler A."/>
            <person name="LaButti K."/>
            <person name="Lapidus A."/>
            <person name="Lavin J.L."/>
            <person name="Lee Y.-H."/>
            <person name="Lindquist E."/>
            <person name="Lilly W."/>
            <person name="Lucas S."/>
            <person name="Morin E."/>
            <person name="Murat C."/>
            <person name="Oguiza J.A."/>
            <person name="Park J."/>
            <person name="Pisabarro A.G."/>
            <person name="Riley R."/>
            <person name="Rosling A."/>
            <person name="Salamov A."/>
            <person name="Schmidt O."/>
            <person name="Schmutz J."/>
            <person name="Skrede I."/>
            <person name="Stenlid J."/>
            <person name="Wiebenga A."/>
            <person name="Xie X."/>
            <person name="Kuees U."/>
            <person name="Hibbett D.S."/>
            <person name="Hoffmeister D."/>
            <person name="Hoegberg N."/>
            <person name="Martin F."/>
            <person name="Grigoriev I.V."/>
            <person name="Watkinson S.C."/>
        </authorList>
    </citation>
    <scope>NUCLEOTIDE SEQUENCE [LARGE SCALE GENOMIC DNA]</scope>
    <source>
        <strain evidence="9">strain S7.3</strain>
    </source>
</reference>
<dbReference type="InterPro" id="IPR052816">
    <property type="entry name" value="Peroxisomal_Membrane_PEX28-32"/>
</dbReference>
<evidence type="ECO:0000256" key="2">
    <source>
        <dbReference type="ARBA" id="ARBA00022692"/>
    </source>
</evidence>
<accession>F8QCG9</accession>
<dbReference type="PANTHER" id="PTHR28304">
    <property type="entry name" value="PEROXISOMAL MEMBRANE PROTEIN PEX29"/>
    <property type="match status" value="1"/>
</dbReference>
<evidence type="ECO:0000256" key="1">
    <source>
        <dbReference type="ARBA" id="ARBA00004141"/>
    </source>
</evidence>
<evidence type="ECO:0000313" key="8">
    <source>
        <dbReference type="EMBL" id="EGN93834.1"/>
    </source>
</evidence>
<dbReference type="EMBL" id="GL945490">
    <property type="protein sequence ID" value="EGN93834.1"/>
    <property type="molecule type" value="Genomic_DNA"/>
</dbReference>
<protein>
    <recommendedName>
        <fullName evidence="7">TECPR1-like DysF domain-containing protein</fullName>
    </recommendedName>
</protein>
<feature type="region of interest" description="Disordered" evidence="5">
    <location>
        <begin position="13"/>
        <end position="34"/>
    </location>
</feature>
<keyword evidence="9" id="KW-1185">Reference proteome</keyword>
<evidence type="ECO:0000256" key="5">
    <source>
        <dbReference type="SAM" id="MobiDB-lite"/>
    </source>
</evidence>
<dbReference type="GO" id="GO:0007031">
    <property type="term" value="P:peroxisome organization"/>
    <property type="evidence" value="ECO:0007669"/>
    <property type="project" value="UniProtKB-ARBA"/>
</dbReference>
<dbReference type="STRING" id="936435.F8QCG9"/>
<keyword evidence="2 6" id="KW-0812">Transmembrane</keyword>
<evidence type="ECO:0000313" key="9">
    <source>
        <dbReference type="Proteomes" id="UP000008063"/>
    </source>
</evidence>
<dbReference type="InterPro" id="IPR010482">
    <property type="entry name" value="TECPR1-like_DysF"/>
</dbReference>
<proteinExistence type="predicted"/>
<sequence length="389" mass="43885">MLPQLLISSSLQIPSSTPLSTPHNPRGQPQLLSTRDPLSIPITTVNFKRFVSKSGPIFWVQDRVEEIVMWRKGWQITGVWMAAYAFLCYFPRLVLLVPHAILLGILLATYPSEQLSSTNDRGATPTPPSNAGEGTVDWQANIQAIQNLMGAVADLHDLILPFVPHLTHATPYTPLILTFLLATFLFAIPLLPLIPLRPTFLVLGLGPFIFTHPFMMYRVLPLIVSLLHDKSHRARVLRIIDDDRLEDRHWRSELKEVELFENERWNASSDGEAVSGSWGKSYLKSSERSAWTRAQDGWSGVKEDGSGEVSSNLTFSLAPGWAFIETEDWRVDLEATWVANVGPDDGGWVYTNDSWLNPSAVPLDTWKSVGMTRRRRWTRRIYYDPAIAT</sequence>
<dbReference type="OMA" id="RWTRRIY"/>
<evidence type="ECO:0000256" key="4">
    <source>
        <dbReference type="ARBA" id="ARBA00023136"/>
    </source>
</evidence>
<dbReference type="OrthoDB" id="74314at2759"/>
<evidence type="ECO:0000256" key="3">
    <source>
        <dbReference type="ARBA" id="ARBA00022989"/>
    </source>
</evidence>
<comment type="subcellular location">
    <subcellularLocation>
        <location evidence="1">Membrane</location>
        <topology evidence="1">Multi-pass membrane protein</topology>
    </subcellularLocation>
</comment>
<feature type="domain" description="TECPR1-like DysF" evidence="7">
    <location>
        <begin position="37"/>
        <end position="379"/>
    </location>
</feature>
<dbReference type="PANTHER" id="PTHR28304:SF2">
    <property type="entry name" value="PEROXISOMAL MEMBRANE PROTEIN PEX29"/>
    <property type="match status" value="1"/>
</dbReference>
<dbReference type="AlphaFoldDB" id="F8QCG9"/>
<name>F8QCG9_SERL3</name>
<dbReference type="GO" id="GO:0005778">
    <property type="term" value="C:peroxisomal membrane"/>
    <property type="evidence" value="ECO:0007669"/>
    <property type="project" value="TreeGrafter"/>
</dbReference>